<feature type="compositionally biased region" description="Polar residues" evidence="2">
    <location>
        <begin position="1934"/>
        <end position="1949"/>
    </location>
</feature>
<dbReference type="InterPro" id="IPR043513">
    <property type="entry name" value="Cenp-F"/>
</dbReference>
<name>A0A1Y1IAN3_KLENI</name>
<evidence type="ECO:0000256" key="1">
    <source>
        <dbReference type="SAM" id="Coils"/>
    </source>
</evidence>
<feature type="compositionally biased region" description="Basic and acidic residues" evidence="2">
    <location>
        <begin position="78"/>
        <end position="92"/>
    </location>
</feature>
<feature type="compositionally biased region" description="Acidic residues" evidence="2">
    <location>
        <begin position="1811"/>
        <end position="1825"/>
    </location>
</feature>
<feature type="coiled-coil region" evidence="1">
    <location>
        <begin position="922"/>
        <end position="966"/>
    </location>
</feature>
<keyword evidence="4" id="KW-1185">Reference proteome</keyword>
<dbReference type="OMA" id="DKMSNMQ"/>
<feature type="region of interest" description="Disordered" evidence="2">
    <location>
        <begin position="1763"/>
        <end position="1782"/>
    </location>
</feature>
<accession>A0A1Y1IAN3</accession>
<dbReference type="PANTHER" id="PTHR18874">
    <property type="entry name" value="CMF/LEK/CENP CELL DIVISION-RELATED"/>
    <property type="match status" value="1"/>
</dbReference>
<reference evidence="3 4" key="1">
    <citation type="journal article" date="2014" name="Nat. Commun.">
        <title>Klebsormidium flaccidum genome reveals primary factors for plant terrestrial adaptation.</title>
        <authorList>
            <person name="Hori K."/>
            <person name="Maruyama F."/>
            <person name="Fujisawa T."/>
            <person name="Togashi T."/>
            <person name="Yamamoto N."/>
            <person name="Seo M."/>
            <person name="Sato S."/>
            <person name="Yamada T."/>
            <person name="Mori H."/>
            <person name="Tajima N."/>
            <person name="Moriyama T."/>
            <person name="Ikeuchi M."/>
            <person name="Watanabe M."/>
            <person name="Wada H."/>
            <person name="Kobayashi K."/>
            <person name="Saito M."/>
            <person name="Masuda T."/>
            <person name="Sasaki-Sekimoto Y."/>
            <person name="Mashiguchi K."/>
            <person name="Awai K."/>
            <person name="Shimojima M."/>
            <person name="Masuda S."/>
            <person name="Iwai M."/>
            <person name="Nobusawa T."/>
            <person name="Narise T."/>
            <person name="Kondo S."/>
            <person name="Saito H."/>
            <person name="Sato R."/>
            <person name="Murakawa M."/>
            <person name="Ihara Y."/>
            <person name="Oshima-Yamada Y."/>
            <person name="Ohtaka K."/>
            <person name="Satoh M."/>
            <person name="Sonobe K."/>
            <person name="Ishii M."/>
            <person name="Ohtani R."/>
            <person name="Kanamori-Sato M."/>
            <person name="Honoki R."/>
            <person name="Miyazaki D."/>
            <person name="Mochizuki H."/>
            <person name="Umetsu J."/>
            <person name="Higashi K."/>
            <person name="Shibata D."/>
            <person name="Kamiya Y."/>
            <person name="Sato N."/>
            <person name="Nakamura Y."/>
            <person name="Tabata S."/>
            <person name="Ida S."/>
            <person name="Kurokawa K."/>
            <person name="Ohta H."/>
        </authorList>
    </citation>
    <scope>NUCLEOTIDE SEQUENCE [LARGE SCALE GENOMIC DNA]</scope>
    <source>
        <strain evidence="3 4">NIES-2285</strain>
    </source>
</reference>
<sequence>MAASVQLQTSAATKPCTSKFGASAARGNAASTRPFVHLPLTDFTKTFLAGALDFHLKSSEQALVGSRIRVKASASAGREQKGAHISRSREVPHGSSHSRSMRTTTSRAVAVGTGDAEHVTVQSHSAGVSIDVEGKTCIACHRVKPLIDFQKAGKGLRASCRACVAVSLADRSGKDMYHLSMSVDEAWAHAKQCSKCRVVKELRDFAPNKKTKDGVQTRCRACNAVAVVERMPDEPAADGAWTNDVQDNNGHQNGAVAQSFQLPEADNSYTLPKEPAHVEAPAYSASFSAAPAVEEKDDIIIPQVEPTYVKPTYVEPTYQAREPEESTHEASEMVADLQLKLLRLDLDLANARAGKAIFEDQVQYLHRVMETRTDDNEKLRSALADASSSVAQLAVHVDRLESETSNLREKLLRLDFDLVHARTTRGILDEKVDDLERALAADTEASRVRDEKLRTALEEATSSNAIMKAELEAAQSEGTELRTKALNLSMDLAHVAHGKKILDSKVDDLERVLAADAETSRAREEMVATALVEAEAAIGELERLTAETSALRSSLLCKDFDLTHASATKALLSARVDDFEKAMDTLREEEETLKAAYAKANAANAELEAQVAALQEEQSNLRGNVMNFSLDLTHSKAMRKIFEEQVQELERTVAAYEETAQERAATMKAALEESSAAIAEYDRLNEEASALRMQVLRLDMDLSHTRATKQILGAQVDDLERELGATRLEDEMLKTALADASEANAVLEAGMAIVQEEGTALKEKVLCLSLDLAHVSAGRRVYGERVDDLERLIQADAQRSQARDEKLAAALASNITLEAEAVRMMEEGDEFRTQLLRRDFDIAHAVALKRLLDERVDDLERTIAEHDDAGAKLKAALSTNAELEAEMEHLVKEGGSLRTQVLMKDFDLTHADALKGMLGERVQDLERAIEAHEDLGAKLRAAYSSNAELQAEVGNLKEEGDSLRTQMLRQDFDLTHTRAMKAIFAERCADLEKVIAEHDDMTAQLKAANYTMEELNAQVAHLEAERSTMQTKLLSKDFDITHIHAMKSILNQKVEDLERTIADHDDLGTQLRASQSTNAELVAEVERLGEEGNFYRTQALSKDFDLSHMRALKAILDDKVNDLERVIAAHDEMVEKLAEVQQANAVLQAEVEQIASEKGDLQTQLLFKDFDLTHTEAMKAMLDDKVQDLERVIAAHDDLGTKLKAAYDSEAQLEARVARLEAEGGDLKTKLLLQDFDLTNTRSLKSILHDKVEDLERVIAAHDDLGAKLKAARSANTELESHVDWLEAKEGMLQTQLLRKDFDLAHTQALKAILDDKVLFLERSVEDLDVTARERLEKLKEALAEAEISNSELERLRAEGGALQFNMLKSDFDLGHERHTKSILAEKVDDLERMIASYDEVAQVRDTSLSEALSLIEQLETGGERLERERDMLRTNLLRHEFDLCHANATKAILGDRVESLEAQGELLQAALGEALTSKGELEEKVETLTTALKDAQKEERALRQNQSVLKRQVFNLKMDNSAMNRTKVKRSEILASKERELAEVEQALAAAQNEIAQLTLMREDAQTAMDDQESANQSEKQWAGLVSLSESVQQQEEKSLQEALSLISRLEDEVARLEAEGGEFRSRVLSQDLDLSHIRATKAMLDGRVQDLEAKGEKLSTELEEVMSSKGELADKAGYLEGVLRAIQTEERSLRGDQTELKKQLFNLKVDNMALHRAKSKRAELLETKEKELAELTQSLAQMQKEAAYLVKQLADARTVQAGNDRRGYGSDSDDEPSVGKQLAKIASLTVAVQRKDKDAKGDAKAQADVDSDDDDEITPDPETEQTARKAMNAAGASVLLSSMLGLSLSFGSPTMAPPLRAAMPQISTMFSAPNPVEQLAELSNLEDITAEMSEVGSSEVEKLAEIEGGGFDPIDEAFEVETLKEEGRSTRSRSNYPDSSDSPTLLD</sequence>
<feature type="coiled-coil region" evidence="1">
    <location>
        <begin position="1329"/>
        <end position="1359"/>
    </location>
</feature>
<evidence type="ECO:0000313" key="4">
    <source>
        <dbReference type="Proteomes" id="UP000054558"/>
    </source>
</evidence>
<gene>
    <name evidence="3" type="ORF">KFL_002920060</name>
</gene>
<feature type="coiled-coil region" evidence="1">
    <location>
        <begin position="1716"/>
        <end position="1754"/>
    </location>
</feature>
<feature type="coiled-coil region" evidence="1">
    <location>
        <begin position="1203"/>
        <end position="1230"/>
    </location>
</feature>
<feature type="coiled-coil region" evidence="1">
    <location>
        <begin position="1409"/>
        <end position="1436"/>
    </location>
</feature>
<dbReference type="OrthoDB" id="2441647at2759"/>
<feature type="region of interest" description="Disordered" evidence="2">
    <location>
        <begin position="1797"/>
        <end position="1832"/>
    </location>
</feature>
<feature type="region of interest" description="Disordered" evidence="2">
    <location>
        <begin position="1925"/>
        <end position="1949"/>
    </location>
</feature>
<dbReference type="STRING" id="105231.A0A1Y1IAN3"/>
<feature type="coiled-coil region" evidence="1">
    <location>
        <begin position="849"/>
        <end position="893"/>
    </location>
</feature>
<feature type="coiled-coil region" evidence="1">
    <location>
        <begin position="1479"/>
        <end position="1670"/>
    </location>
</feature>
<dbReference type="GO" id="GO:0000775">
    <property type="term" value="C:chromosome, centromeric region"/>
    <property type="evidence" value="ECO:0007669"/>
    <property type="project" value="InterPro"/>
</dbReference>
<feature type="coiled-coil region" evidence="1">
    <location>
        <begin position="527"/>
        <end position="701"/>
    </location>
</feature>
<feature type="coiled-coil region" evidence="1">
    <location>
        <begin position="998"/>
        <end position="1091"/>
    </location>
</feature>
<feature type="region of interest" description="Disordered" evidence="2">
    <location>
        <begin position="73"/>
        <end position="104"/>
    </location>
</feature>
<dbReference type="Proteomes" id="UP000054558">
    <property type="component" value="Unassembled WGS sequence"/>
</dbReference>
<dbReference type="GO" id="GO:0008017">
    <property type="term" value="F:microtubule binding"/>
    <property type="evidence" value="ECO:0007669"/>
    <property type="project" value="InterPro"/>
</dbReference>
<evidence type="ECO:0000256" key="2">
    <source>
        <dbReference type="SAM" id="MobiDB-lite"/>
    </source>
</evidence>
<feature type="compositionally biased region" description="Basic and acidic residues" evidence="2">
    <location>
        <begin position="1797"/>
        <end position="1809"/>
    </location>
</feature>
<dbReference type="PANTHER" id="PTHR18874:SF10">
    <property type="entry name" value="CENTROMERE PROTEIN F"/>
    <property type="match status" value="1"/>
</dbReference>
<dbReference type="EMBL" id="DF237241">
    <property type="protein sequence ID" value="GAQ86489.1"/>
    <property type="molecule type" value="Genomic_DNA"/>
</dbReference>
<keyword evidence="1" id="KW-0175">Coiled coil</keyword>
<feature type="compositionally biased region" description="Low complexity" evidence="2">
    <location>
        <begin position="95"/>
        <end position="104"/>
    </location>
</feature>
<protein>
    <submittedName>
        <fullName evidence="3">Uncharacterized protein</fullName>
    </submittedName>
</protein>
<feature type="coiled-coil region" evidence="1">
    <location>
        <begin position="1120"/>
        <end position="1164"/>
    </location>
</feature>
<proteinExistence type="predicted"/>
<evidence type="ECO:0000313" key="3">
    <source>
        <dbReference type="EMBL" id="GAQ86489.1"/>
    </source>
</evidence>
<organism evidence="3 4">
    <name type="scientific">Klebsormidium nitens</name>
    <name type="common">Green alga</name>
    <name type="synonym">Ulothrix nitens</name>
    <dbReference type="NCBI Taxonomy" id="105231"/>
    <lineage>
        <taxon>Eukaryota</taxon>
        <taxon>Viridiplantae</taxon>
        <taxon>Streptophyta</taxon>
        <taxon>Klebsormidiophyceae</taxon>
        <taxon>Klebsormidiales</taxon>
        <taxon>Klebsormidiaceae</taxon>
        <taxon>Klebsormidium</taxon>
    </lineage>
</organism>